<sequence length="481" mass="56315">MPKKARKGGGGKGGGKTEEERLLYLQQRAQAEEEMAKKKEEILALFLKDKLQREERNTALNLLKLNDGWRAIFRQTRAAELRQDITVLSQTFERHLDSLDSVIKNLERDLLDAERQSAQVRRVHLQHLERLWAQQDKRLMFLQQQWEDCMQHISFRFDSDRKQMLTNTQQKQAHSEDVTFTLEQQHKKVMDEIHRLYSESIASYESALIERKRAVMSDEEKLKEKMIQNQEAMQLCSQETKKLEEMMLRNQKLIQRTNEDMKKMQQLQDSVIELRQRLNYNKTENQSAEQDLIAARDQVNQEIRKLREQLARAQTASRKQLTNLSVQSDNAAKKLRAVIAKGEKVLRVTEMCQKLESKQQSVSATLFSTKEDRHERTGLETEEPAKEGSEIPELQQVMRSINDAMLRREALKKHKGDLIRENQQLRLLLRQRLDGMMVSDDAFDGPHALLAVYQAPYATNPPDTNRRHTVIEAVHTVKHYL</sequence>
<comment type="caution">
    <text evidence="16">The sequence shown here is derived from an EMBL/GenBank/DDBJ whole genome shotgun (WGS) entry which is preliminary data.</text>
</comment>
<feature type="compositionally biased region" description="Basic and acidic residues" evidence="14">
    <location>
        <begin position="369"/>
        <end position="389"/>
    </location>
</feature>
<dbReference type="Proteomes" id="UP000424527">
    <property type="component" value="Unassembled WGS sequence"/>
</dbReference>
<feature type="coiled-coil region" evidence="13">
    <location>
        <begin position="89"/>
        <end position="123"/>
    </location>
</feature>
<keyword evidence="6" id="KW-0206">Cytoskeleton</keyword>
<comment type="subcellular location">
    <subcellularLocation>
        <location evidence="1">Cytoplasm</location>
        <location evidence="1">Cytoskeleton</location>
        <location evidence="1">Flagellum axoneme</location>
    </subcellularLocation>
    <subcellularLocation>
        <location evidence="8">Cytoplasm</location>
        <location evidence="8">Cytoskeleton</location>
        <location evidence="8">Flagellum basal body</location>
    </subcellularLocation>
</comment>
<evidence type="ECO:0000256" key="8">
    <source>
        <dbReference type="ARBA" id="ARBA00037841"/>
    </source>
</evidence>
<keyword evidence="3" id="KW-0282">Flagellum</keyword>
<evidence type="ECO:0000313" key="17">
    <source>
        <dbReference type="Proteomes" id="UP000424527"/>
    </source>
</evidence>
<evidence type="ECO:0000313" key="16">
    <source>
        <dbReference type="EMBL" id="KAE8289548.1"/>
    </source>
</evidence>
<dbReference type="InterPro" id="IPR039505">
    <property type="entry name" value="DRC1/2_N"/>
</dbReference>
<evidence type="ECO:0000256" key="10">
    <source>
        <dbReference type="ARBA" id="ARBA00040899"/>
    </source>
</evidence>
<evidence type="ECO:0000256" key="14">
    <source>
        <dbReference type="SAM" id="MobiDB-lite"/>
    </source>
</evidence>
<dbReference type="InterPro" id="IPR039750">
    <property type="entry name" value="DRC1/DRC2"/>
</dbReference>
<evidence type="ECO:0000256" key="1">
    <source>
        <dbReference type="ARBA" id="ARBA00004611"/>
    </source>
</evidence>
<dbReference type="GO" id="GO:0003352">
    <property type="term" value="P:regulation of cilium movement"/>
    <property type="evidence" value="ECO:0007669"/>
    <property type="project" value="TreeGrafter"/>
</dbReference>
<evidence type="ECO:0000256" key="6">
    <source>
        <dbReference type="ARBA" id="ARBA00023212"/>
    </source>
</evidence>
<feature type="coiled-coil region" evidence="13">
    <location>
        <begin position="21"/>
        <end position="57"/>
    </location>
</feature>
<accession>A0A6G0IDD9</accession>
<evidence type="ECO:0000259" key="15">
    <source>
        <dbReference type="Pfam" id="PF14772"/>
    </source>
</evidence>
<evidence type="ECO:0000256" key="2">
    <source>
        <dbReference type="ARBA" id="ARBA00022490"/>
    </source>
</evidence>
<keyword evidence="17" id="KW-1185">Reference proteome</keyword>
<reference evidence="16 17" key="1">
    <citation type="submission" date="2019-07" db="EMBL/GenBank/DDBJ databases">
        <title>Chromosome genome assembly for large yellow croaker.</title>
        <authorList>
            <person name="Xiao S."/>
        </authorList>
    </citation>
    <scope>NUCLEOTIDE SEQUENCE [LARGE SCALE GENOMIC DNA]</scope>
    <source>
        <strain evidence="16">JMULYC20181020</strain>
        <tissue evidence="16">Muscle</tissue>
    </source>
</reference>
<dbReference type="GO" id="GO:0060285">
    <property type="term" value="P:cilium-dependent cell motility"/>
    <property type="evidence" value="ECO:0007669"/>
    <property type="project" value="TreeGrafter"/>
</dbReference>
<feature type="region of interest" description="Disordered" evidence="14">
    <location>
        <begin position="1"/>
        <end position="20"/>
    </location>
</feature>
<keyword evidence="5" id="KW-0969">Cilium</keyword>
<evidence type="ECO:0000256" key="11">
    <source>
        <dbReference type="ARBA" id="ARBA00041517"/>
    </source>
</evidence>
<evidence type="ECO:0000256" key="12">
    <source>
        <dbReference type="ARBA" id="ARBA00045865"/>
    </source>
</evidence>
<feature type="region of interest" description="Disordered" evidence="14">
    <location>
        <begin position="369"/>
        <end position="390"/>
    </location>
</feature>
<dbReference type="KEGG" id="lco:104933625"/>
<comment type="similarity">
    <text evidence="9">Belongs to the DRC2 family.</text>
</comment>
<evidence type="ECO:0000256" key="7">
    <source>
        <dbReference type="ARBA" id="ARBA00023273"/>
    </source>
</evidence>
<feature type="domain" description="Dynein regulatory complex protein 1/2 N-terminal" evidence="15">
    <location>
        <begin position="27"/>
        <end position="127"/>
    </location>
</feature>
<dbReference type="PANTHER" id="PTHR21625:SF0">
    <property type="entry name" value="DYNEIN REGULATORY COMPLEX SUBUNIT 2"/>
    <property type="match status" value="1"/>
</dbReference>
<keyword evidence="2" id="KW-0963">Cytoplasm</keyword>
<gene>
    <name evidence="16" type="ORF">D5F01_LYC11252</name>
</gene>
<organism evidence="16 17">
    <name type="scientific">Larimichthys crocea</name>
    <name type="common">Large yellow croaker</name>
    <name type="synonym">Pseudosciaena crocea</name>
    <dbReference type="NCBI Taxonomy" id="215358"/>
    <lineage>
        <taxon>Eukaryota</taxon>
        <taxon>Metazoa</taxon>
        <taxon>Chordata</taxon>
        <taxon>Craniata</taxon>
        <taxon>Vertebrata</taxon>
        <taxon>Euteleostomi</taxon>
        <taxon>Actinopterygii</taxon>
        <taxon>Neopterygii</taxon>
        <taxon>Teleostei</taxon>
        <taxon>Neoteleostei</taxon>
        <taxon>Acanthomorphata</taxon>
        <taxon>Eupercaria</taxon>
        <taxon>Sciaenidae</taxon>
        <taxon>Larimichthys</taxon>
    </lineage>
</organism>
<feature type="coiled-coil region" evidence="13">
    <location>
        <begin position="285"/>
        <end position="323"/>
    </location>
</feature>
<dbReference type="GO" id="GO:0005858">
    <property type="term" value="C:axonemal dynein complex"/>
    <property type="evidence" value="ECO:0007669"/>
    <property type="project" value="InterPro"/>
</dbReference>
<dbReference type="AlphaFoldDB" id="A0A6G0IDD9"/>
<protein>
    <recommendedName>
        <fullName evidence="10">Dynein regulatory complex subunit 2</fullName>
    </recommendedName>
    <alternativeName>
        <fullName evidence="11">Coiled-coil domain-containing protein 65</fullName>
    </alternativeName>
</protein>
<keyword evidence="7" id="KW-0966">Cell projection</keyword>
<dbReference type="EMBL" id="REGW02000011">
    <property type="protein sequence ID" value="KAE8289548.1"/>
    <property type="molecule type" value="Genomic_DNA"/>
</dbReference>
<evidence type="ECO:0000256" key="4">
    <source>
        <dbReference type="ARBA" id="ARBA00023054"/>
    </source>
</evidence>
<keyword evidence="4 13" id="KW-0175">Coiled coil</keyword>
<evidence type="ECO:0000256" key="13">
    <source>
        <dbReference type="SAM" id="Coils"/>
    </source>
</evidence>
<dbReference type="GO" id="GO:0070286">
    <property type="term" value="P:axonemal dynein complex assembly"/>
    <property type="evidence" value="ECO:0007669"/>
    <property type="project" value="InterPro"/>
</dbReference>
<dbReference type="Pfam" id="PF14772">
    <property type="entry name" value="NYD-SP28"/>
    <property type="match status" value="1"/>
</dbReference>
<name>A0A6G0IDD9_LARCR</name>
<evidence type="ECO:0000256" key="3">
    <source>
        <dbReference type="ARBA" id="ARBA00022846"/>
    </source>
</evidence>
<dbReference type="OrthoDB" id="7760980at2759"/>
<comment type="function">
    <text evidence="12">Component of the nexin-dynein regulatory complex (N-DRC), a key regulator of ciliary/flagellar motility which maintains the alignment and integrity of the distal axoneme and regulates microtubule sliding in motile axonemes. Plays a critical role in the assembly of N-DRC and also stabilizes the assembly of multiple inner dynein arms and radial spokes. Coassembles with DRC1 to form a central scaffold needed for assembly of the N-DRC and its attachment to the outer doublet microtubules.</text>
</comment>
<evidence type="ECO:0000256" key="5">
    <source>
        <dbReference type="ARBA" id="ARBA00023069"/>
    </source>
</evidence>
<dbReference type="PANTHER" id="PTHR21625">
    <property type="entry name" value="NYD-SP28 PROTEIN"/>
    <property type="match status" value="1"/>
</dbReference>
<evidence type="ECO:0000256" key="9">
    <source>
        <dbReference type="ARBA" id="ARBA00038424"/>
    </source>
</evidence>
<proteinExistence type="inferred from homology"/>